<name>A0AAE0P740_9PEZI</name>
<feature type="compositionally biased region" description="Basic and acidic residues" evidence="5">
    <location>
        <begin position="1"/>
        <end position="15"/>
    </location>
</feature>
<feature type="compositionally biased region" description="Pro residues" evidence="5">
    <location>
        <begin position="16"/>
        <end position="25"/>
    </location>
</feature>
<accession>A0AAE0P740</accession>
<feature type="compositionally biased region" description="Basic and acidic residues" evidence="5">
    <location>
        <begin position="174"/>
        <end position="188"/>
    </location>
</feature>
<feature type="region of interest" description="Disordered" evidence="5">
    <location>
        <begin position="90"/>
        <end position="112"/>
    </location>
</feature>
<dbReference type="Pfam" id="PF03403">
    <property type="entry name" value="PAF-AH_p_II"/>
    <property type="match status" value="1"/>
</dbReference>
<dbReference type="EC" id="3.1.1.47" evidence="1"/>
<dbReference type="GO" id="GO:0016042">
    <property type="term" value="P:lipid catabolic process"/>
    <property type="evidence" value="ECO:0007669"/>
    <property type="project" value="UniProtKB-KW"/>
</dbReference>
<protein>
    <recommendedName>
        <fullName evidence="1">1-alkyl-2-acetylglycerophosphocholine esterase</fullName>
        <ecNumber evidence="1">3.1.1.47</ecNumber>
    </recommendedName>
</protein>
<evidence type="ECO:0000256" key="4">
    <source>
        <dbReference type="ARBA" id="ARBA00023098"/>
    </source>
</evidence>
<dbReference type="PANTHER" id="PTHR10272">
    <property type="entry name" value="PLATELET-ACTIVATING FACTOR ACETYLHYDROLASE"/>
    <property type="match status" value="1"/>
</dbReference>
<evidence type="ECO:0000313" key="6">
    <source>
        <dbReference type="EMBL" id="KAK3394230.1"/>
    </source>
</evidence>
<dbReference type="PANTHER" id="PTHR10272:SF0">
    <property type="entry name" value="PLATELET-ACTIVATING FACTOR ACETYLHYDROLASE"/>
    <property type="match status" value="1"/>
</dbReference>
<dbReference type="EMBL" id="JAULSW010000001">
    <property type="protein sequence ID" value="KAK3394230.1"/>
    <property type="molecule type" value="Genomic_DNA"/>
</dbReference>
<keyword evidence="3" id="KW-0442">Lipid degradation</keyword>
<organism evidence="6 7">
    <name type="scientific">Podospora didyma</name>
    <dbReference type="NCBI Taxonomy" id="330526"/>
    <lineage>
        <taxon>Eukaryota</taxon>
        <taxon>Fungi</taxon>
        <taxon>Dikarya</taxon>
        <taxon>Ascomycota</taxon>
        <taxon>Pezizomycotina</taxon>
        <taxon>Sordariomycetes</taxon>
        <taxon>Sordariomycetidae</taxon>
        <taxon>Sordariales</taxon>
        <taxon>Podosporaceae</taxon>
        <taxon>Podospora</taxon>
    </lineage>
</organism>
<proteinExistence type="predicted"/>
<keyword evidence="2" id="KW-0378">Hydrolase</keyword>
<dbReference type="AlphaFoldDB" id="A0AAE0P740"/>
<dbReference type="GO" id="GO:0003847">
    <property type="term" value="F:1-alkyl-2-acetylglycerophosphocholine esterase activity"/>
    <property type="evidence" value="ECO:0007669"/>
    <property type="project" value="UniProtKB-EC"/>
</dbReference>
<feature type="region of interest" description="Disordered" evidence="5">
    <location>
        <begin position="1"/>
        <end position="29"/>
    </location>
</feature>
<sequence length="624" mass="70578">MKAKVDPEPEPKPEPKPSQFPPGPSPTKAFRERMLHSLPSYSGPYPVGFMEIELPVREPRAFSHIKRNDEYALKLDTVLFSVFYPCDGDEKPSGRKKRGGGGDSVSRVPWLPRPRGRTAKGYAKFFSVPHLPLTAYFALTTMFTKIPVYRNARLSGRWPTTAEGGSNFAQDGGGAEKDDGNDERDGKPKFPVIMFSHGLGGSRTICSAVCGELASFGFVVVAMEHRDGSGARTYVNKTTHAPDLDSQDLDRTAEQQPKRWRDKAPRRRQRSRKTKPHYMVDYIFPKDNAMDTDPHNDRGVDTELRAAQIEMRLAEIEEAFHALELINAGKGAEVLARNLRKEGNVGSSCNGLIGVDFKNDWTESLYLHRVTMMGHSFGGATTVQALRTERFTWISQGILLDPWAGATPEESPEEEKRIQKPILSVGSEAFMFWKENFDRIEKICREARAAGALCWMTTIRGSTHLSMTDFAVLYPNWMSLLMKTIVNSKRAIYLTVHSALEFLEITLPPQQTRFNEAWADEQLLNRTSSETKVLFDHQPTEKYVAARLKIPNEFALRLRLWCRRSKDPSLPRDPSGKPLRGLLNWGAGEEIWVHLSPDEADVERYMLQNRSVLPVLHRHQRAID</sequence>
<keyword evidence="4" id="KW-0443">Lipid metabolism</keyword>
<gene>
    <name evidence="6" type="ORF">B0H63DRAFT_40576</name>
</gene>
<feature type="compositionally biased region" description="Basic residues" evidence="5">
    <location>
        <begin position="264"/>
        <end position="275"/>
    </location>
</feature>
<reference evidence="6" key="1">
    <citation type="journal article" date="2023" name="Mol. Phylogenet. Evol.">
        <title>Genome-scale phylogeny and comparative genomics of the fungal order Sordariales.</title>
        <authorList>
            <person name="Hensen N."/>
            <person name="Bonometti L."/>
            <person name="Westerberg I."/>
            <person name="Brannstrom I.O."/>
            <person name="Guillou S."/>
            <person name="Cros-Aarteil S."/>
            <person name="Calhoun S."/>
            <person name="Haridas S."/>
            <person name="Kuo A."/>
            <person name="Mondo S."/>
            <person name="Pangilinan J."/>
            <person name="Riley R."/>
            <person name="LaButti K."/>
            <person name="Andreopoulos B."/>
            <person name="Lipzen A."/>
            <person name="Chen C."/>
            <person name="Yan M."/>
            <person name="Daum C."/>
            <person name="Ng V."/>
            <person name="Clum A."/>
            <person name="Steindorff A."/>
            <person name="Ohm R.A."/>
            <person name="Martin F."/>
            <person name="Silar P."/>
            <person name="Natvig D.O."/>
            <person name="Lalanne C."/>
            <person name="Gautier V."/>
            <person name="Ament-Velasquez S.L."/>
            <person name="Kruys A."/>
            <person name="Hutchinson M.I."/>
            <person name="Powell A.J."/>
            <person name="Barry K."/>
            <person name="Miller A.N."/>
            <person name="Grigoriev I.V."/>
            <person name="Debuchy R."/>
            <person name="Gladieux P."/>
            <person name="Hiltunen Thoren M."/>
            <person name="Johannesson H."/>
        </authorList>
    </citation>
    <scope>NUCLEOTIDE SEQUENCE</scope>
    <source>
        <strain evidence="6">CBS 232.78</strain>
    </source>
</reference>
<evidence type="ECO:0000313" key="7">
    <source>
        <dbReference type="Proteomes" id="UP001285441"/>
    </source>
</evidence>
<dbReference type="InterPro" id="IPR029058">
    <property type="entry name" value="AB_hydrolase_fold"/>
</dbReference>
<dbReference type="Proteomes" id="UP001285441">
    <property type="component" value="Unassembled WGS sequence"/>
</dbReference>
<feature type="region of interest" description="Disordered" evidence="5">
    <location>
        <begin position="233"/>
        <end position="275"/>
    </location>
</feature>
<keyword evidence="7" id="KW-1185">Reference proteome</keyword>
<evidence type="ECO:0000256" key="3">
    <source>
        <dbReference type="ARBA" id="ARBA00022963"/>
    </source>
</evidence>
<dbReference type="Gene3D" id="3.40.50.1820">
    <property type="entry name" value="alpha/beta hydrolase"/>
    <property type="match status" value="1"/>
</dbReference>
<feature type="region of interest" description="Disordered" evidence="5">
    <location>
        <begin position="160"/>
        <end position="189"/>
    </location>
</feature>
<evidence type="ECO:0000256" key="1">
    <source>
        <dbReference type="ARBA" id="ARBA00013201"/>
    </source>
</evidence>
<feature type="compositionally biased region" description="Basic and acidic residues" evidence="5">
    <location>
        <begin position="240"/>
        <end position="263"/>
    </location>
</feature>
<dbReference type="SUPFAM" id="SSF53474">
    <property type="entry name" value="alpha/beta-Hydrolases"/>
    <property type="match status" value="1"/>
</dbReference>
<comment type="caution">
    <text evidence="6">The sequence shown here is derived from an EMBL/GenBank/DDBJ whole genome shotgun (WGS) entry which is preliminary data.</text>
</comment>
<reference evidence="6" key="2">
    <citation type="submission" date="2023-06" db="EMBL/GenBank/DDBJ databases">
        <authorList>
            <consortium name="Lawrence Berkeley National Laboratory"/>
            <person name="Haridas S."/>
            <person name="Hensen N."/>
            <person name="Bonometti L."/>
            <person name="Westerberg I."/>
            <person name="Brannstrom I.O."/>
            <person name="Guillou S."/>
            <person name="Cros-Aarteil S."/>
            <person name="Calhoun S."/>
            <person name="Kuo A."/>
            <person name="Mondo S."/>
            <person name="Pangilinan J."/>
            <person name="Riley R."/>
            <person name="LaButti K."/>
            <person name="Andreopoulos B."/>
            <person name="Lipzen A."/>
            <person name="Chen C."/>
            <person name="Yanf M."/>
            <person name="Daum C."/>
            <person name="Ng V."/>
            <person name="Clum A."/>
            <person name="Steindorff A."/>
            <person name="Ohm R."/>
            <person name="Martin F."/>
            <person name="Silar P."/>
            <person name="Natvig D."/>
            <person name="Lalanne C."/>
            <person name="Gautier V."/>
            <person name="Ament-velasquez S.L."/>
            <person name="Kruys A."/>
            <person name="Hutchinson M.I."/>
            <person name="Powell A.J."/>
            <person name="Barry K."/>
            <person name="Miller A.N."/>
            <person name="Grigoriev I.V."/>
            <person name="Debuchy R."/>
            <person name="Gladieux P."/>
            <person name="Thoren M.H."/>
            <person name="Johannesson H."/>
        </authorList>
    </citation>
    <scope>NUCLEOTIDE SEQUENCE</scope>
    <source>
        <strain evidence="6">CBS 232.78</strain>
    </source>
</reference>
<evidence type="ECO:0000256" key="5">
    <source>
        <dbReference type="SAM" id="MobiDB-lite"/>
    </source>
</evidence>
<evidence type="ECO:0000256" key="2">
    <source>
        <dbReference type="ARBA" id="ARBA00022801"/>
    </source>
</evidence>